<dbReference type="Pfam" id="PF09969">
    <property type="entry name" value="DUF2203"/>
    <property type="match status" value="1"/>
</dbReference>
<sequence>MADEDPEQDETPEPRQRLFTLIEAERVRKDLEPFLIEAIDCRKKLSSLENDLAAISARIMMMGGVIVPYEKLSRLRAEHTHLAETLRSTLRRILETGCIVKDLDVGLLDFPAIIDNQDVYLCWKLGEDRIRFYHRQDEGFAGRKPLDPCDLGPGDKVQ</sequence>
<evidence type="ECO:0000313" key="2">
    <source>
        <dbReference type="Proteomes" id="UP000567293"/>
    </source>
</evidence>
<protein>
    <submittedName>
        <fullName evidence="1">DUF2203 domain-containing protein</fullName>
    </submittedName>
</protein>
<name>A0A7V8SZ36_9BACT</name>
<keyword evidence="2" id="KW-1185">Reference proteome</keyword>
<dbReference type="Proteomes" id="UP000567293">
    <property type="component" value="Unassembled WGS sequence"/>
</dbReference>
<accession>A0A7V8SZ36</accession>
<dbReference type="EMBL" id="JACDQQ010002314">
    <property type="protein sequence ID" value="MBA0088050.1"/>
    <property type="molecule type" value="Genomic_DNA"/>
</dbReference>
<evidence type="ECO:0000313" key="1">
    <source>
        <dbReference type="EMBL" id="MBA0088050.1"/>
    </source>
</evidence>
<comment type="caution">
    <text evidence="1">The sequence shown here is derived from an EMBL/GenBank/DDBJ whole genome shotgun (WGS) entry which is preliminary data.</text>
</comment>
<gene>
    <name evidence="1" type="ORF">HRJ53_23955</name>
</gene>
<organism evidence="1 2">
    <name type="scientific">Candidatus Acidiferrum panamense</name>
    <dbReference type="NCBI Taxonomy" id="2741543"/>
    <lineage>
        <taxon>Bacteria</taxon>
        <taxon>Pseudomonadati</taxon>
        <taxon>Acidobacteriota</taxon>
        <taxon>Terriglobia</taxon>
        <taxon>Candidatus Acidiferrales</taxon>
        <taxon>Candidatus Acidiferrum</taxon>
    </lineage>
</organism>
<proteinExistence type="predicted"/>
<dbReference type="PIRSF" id="PIRSF016498">
    <property type="entry name" value="UCP016498"/>
    <property type="match status" value="1"/>
</dbReference>
<dbReference type="InterPro" id="IPR018699">
    <property type="entry name" value="DUF2203"/>
</dbReference>
<reference evidence="1" key="1">
    <citation type="submission" date="2020-06" db="EMBL/GenBank/DDBJ databases">
        <title>Legume-microbial interactions unlock mineral nutrients during tropical forest succession.</title>
        <authorList>
            <person name="Epihov D.Z."/>
        </authorList>
    </citation>
    <scope>NUCLEOTIDE SEQUENCE [LARGE SCALE GENOMIC DNA]</scope>
    <source>
        <strain evidence="1">Pan2503</strain>
    </source>
</reference>
<dbReference type="AlphaFoldDB" id="A0A7V8SZ36"/>